<protein>
    <submittedName>
        <fullName evidence="8">WD40 repeat-like protein</fullName>
    </submittedName>
</protein>
<feature type="compositionally biased region" description="Polar residues" evidence="7">
    <location>
        <begin position="73"/>
        <end position="85"/>
    </location>
</feature>
<dbReference type="PANTHER" id="PTHR14107:SF16">
    <property type="entry name" value="AT02583P"/>
    <property type="match status" value="1"/>
</dbReference>
<dbReference type="InterPro" id="IPR015943">
    <property type="entry name" value="WD40/YVTN_repeat-like_dom_sf"/>
</dbReference>
<dbReference type="GO" id="GO:0051286">
    <property type="term" value="C:cell tip"/>
    <property type="evidence" value="ECO:0007669"/>
    <property type="project" value="TreeGrafter"/>
</dbReference>
<dbReference type="GO" id="GO:0045013">
    <property type="term" value="P:carbon catabolite repression of transcription"/>
    <property type="evidence" value="ECO:0007669"/>
    <property type="project" value="TreeGrafter"/>
</dbReference>
<feature type="compositionally biased region" description="Polar residues" evidence="7">
    <location>
        <begin position="516"/>
        <end position="527"/>
    </location>
</feature>
<evidence type="ECO:0000313" key="8">
    <source>
        <dbReference type="EMBL" id="RPB16863.1"/>
    </source>
</evidence>
<reference evidence="8 9" key="1">
    <citation type="journal article" date="2018" name="Nat. Ecol. Evol.">
        <title>Pezizomycetes genomes reveal the molecular basis of ectomycorrhizal truffle lifestyle.</title>
        <authorList>
            <person name="Murat C."/>
            <person name="Payen T."/>
            <person name="Noel B."/>
            <person name="Kuo A."/>
            <person name="Morin E."/>
            <person name="Chen J."/>
            <person name="Kohler A."/>
            <person name="Krizsan K."/>
            <person name="Balestrini R."/>
            <person name="Da Silva C."/>
            <person name="Montanini B."/>
            <person name="Hainaut M."/>
            <person name="Levati E."/>
            <person name="Barry K.W."/>
            <person name="Belfiori B."/>
            <person name="Cichocki N."/>
            <person name="Clum A."/>
            <person name="Dockter R.B."/>
            <person name="Fauchery L."/>
            <person name="Guy J."/>
            <person name="Iotti M."/>
            <person name="Le Tacon F."/>
            <person name="Lindquist E.A."/>
            <person name="Lipzen A."/>
            <person name="Malagnac F."/>
            <person name="Mello A."/>
            <person name="Molinier V."/>
            <person name="Miyauchi S."/>
            <person name="Poulain J."/>
            <person name="Riccioni C."/>
            <person name="Rubini A."/>
            <person name="Sitrit Y."/>
            <person name="Splivallo R."/>
            <person name="Traeger S."/>
            <person name="Wang M."/>
            <person name="Zifcakova L."/>
            <person name="Wipf D."/>
            <person name="Zambonelli A."/>
            <person name="Paolocci F."/>
            <person name="Nowrousian M."/>
            <person name="Ottonello S."/>
            <person name="Baldrian P."/>
            <person name="Spatafora J.W."/>
            <person name="Henrissat B."/>
            <person name="Nagy L.G."/>
            <person name="Aury J.M."/>
            <person name="Wincker P."/>
            <person name="Grigoriev I.V."/>
            <person name="Bonfante P."/>
            <person name="Martin F.M."/>
        </authorList>
    </citation>
    <scope>NUCLEOTIDE SEQUENCE [LARGE SCALE GENOMIC DNA]</scope>
    <source>
        <strain evidence="8 9">CCBAS932</strain>
    </source>
</reference>
<name>A0A3N4L213_9PEZI</name>
<dbReference type="SUPFAM" id="SSF50978">
    <property type="entry name" value="WD40 repeat-like"/>
    <property type="match status" value="1"/>
</dbReference>
<dbReference type="InterPro" id="IPR036322">
    <property type="entry name" value="WD40_repeat_dom_sf"/>
</dbReference>
<dbReference type="InterPro" id="IPR001680">
    <property type="entry name" value="WD40_rpt"/>
</dbReference>
<dbReference type="STRING" id="1392247.A0A3N4L213"/>
<dbReference type="SMART" id="SM00320">
    <property type="entry name" value="WD40"/>
    <property type="match status" value="5"/>
</dbReference>
<dbReference type="Pfam" id="PF00400">
    <property type="entry name" value="WD40"/>
    <property type="match status" value="2"/>
</dbReference>
<gene>
    <name evidence="8" type="ORF">P167DRAFT_531806</name>
</gene>
<dbReference type="Proteomes" id="UP000277580">
    <property type="component" value="Unassembled WGS sequence"/>
</dbReference>
<keyword evidence="1 6" id="KW-0853">WD repeat</keyword>
<dbReference type="PROSITE" id="PS50294">
    <property type="entry name" value="WD_REPEATS_REGION"/>
    <property type="match status" value="1"/>
</dbReference>
<feature type="repeat" description="WD" evidence="6">
    <location>
        <begin position="420"/>
        <end position="461"/>
    </location>
</feature>
<evidence type="ECO:0000256" key="5">
    <source>
        <dbReference type="ARBA" id="ARBA00038682"/>
    </source>
</evidence>
<keyword evidence="9" id="KW-1185">Reference proteome</keyword>
<dbReference type="InParanoid" id="A0A3N4L213"/>
<dbReference type="PROSITE" id="PS50082">
    <property type="entry name" value="WD_REPEATS_2"/>
    <property type="match status" value="1"/>
</dbReference>
<evidence type="ECO:0000256" key="7">
    <source>
        <dbReference type="SAM" id="MobiDB-lite"/>
    </source>
</evidence>
<dbReference type="GO" id="GO:0032153">
    <property type="term" value="C:cell division site"/>
    <property type="evidence" value="ECO:0007669"/>
    <property type="project" value="TreeGrafter"/>
</dbReference>
<feature type="compositionally biased region" description="Polar residues" evidence="7">
    <location>
        <begin position="132"/>
        <end position="148"/>
    </location>
</feature>
<feature type="region of interest" description="Disordered" evidence="7">
    <location>
        <begin position="66"/>
        <end position="86"/>
    </location>
</feature>
<accession>A0A3N4L213</accession>
<comment type="subunit">
    <text evidence="5">Interacts with creB.</text>
</comment>
<evidence type="ECO:0000256" key="2">
    <source>
        <dbReference type="ARBA" id="ARBA00022737"/>
    </source>
</evidence>
<proteinExistence type="inferred from homology"/>
<dbReference type="Gene3D" id="2.130.10.10">
    <property type="entry name" value="YVTN repeat-like/Quinoprotein amine dehydrogenase"/>
    <property type="match status" value="1"/>
</dbReference>
<comment type="similarity">
    <text evidence="4">Belongs to the WD repeat creC family.</text>
</comment>
<evidence type="ECO:0000256" key="4">
    <source>
        <dbReference type="ARBA" id="ARBA00038107"/>
    </source>
</evidence>
<evidence type="ECO:0000256" key="1">
    <source>
        <dbReference type="ARBA" id="ARBA00022574"/>
    </source>
</evidence>
<sequence length="632" mass="69260">MFVLPPPPPRYPGTAGAGPWGTGIPGSMPVIETNNTILYPKGPEHRFSVGEGTYVLKEDIFLATPPPHPSEAPVTNLNPLSTAPQPTVAGTKLSLVSLRYRSSPHPYRSQTFSTGKENQESDSRTSAETDDQSSLGKAASGSSVSKNGDTVIPMHPEKFGGGNSSLSAATGKDAAKRKKPKNNIAKNNSSFVSRIIPHENLAKRLAERNDEDLFVFANINRAFNWLDMDSTNKQEPLSKILFTKAHPICHDVNQLTRSSSHLDVIIGFSTGDIIWFDPMSNKYARLNKNGMINSHAVTDIKWLPGSENLFLAAHQDGSLIVYDKEKEDALFVPEDVPDTLGVAEDAAPASGTANLMKYFAVKKSVKSKNQRTNPVSYWSVSKSAVTAFSFSPDCEHIAVVSEDQCLRVINFVKEKLLDVYSSYYGGLMCVCWSPDGKYVVTGGQDDLVSIWSFNERRIVARCEGHHSWVSSVAFDPWRCDDRTYRFGSVGNDCRLLLWDFSVAMLHKPKAAAAQQHRGSMSSHNHQYPTGRMQAESLSGSRLRSDSNIAASVHVHDENGDGIAVHGVQERARTAVLPPIMSKVIDPEHLTQVIFREDSIITTCVDGHLKTWNRPHINQDSNGSEVTLSAAGS</sequence>
<dbReference type="PANTHER" id="PTHR14107">
    <property type="entry name" value="WD REPEAT PROTEIN"/>
    <property type="match status" value="1"/>
</dbReference>
<evidence type="ECO:0000256" key="6">
    <source>
        <dbReference type="PROSITE-ProRule" id="PRU00221"/>
    </source>
</evidence>
<dbReference type="InterPro" id="IPR051362">
    <property type="entry name" value="WD_repeat_creC_regulators"/>
</dbReference>
<keyword evidence="2" id="KW-0677">Repeat</keyword>
<dbReference type="AlphaFoldDB" id="A0A3N4L213"/>
<dbReference type="GO" id="GO:0005634">
    <property type="term" value="C:nucleus"/>
    <property type="evidence" value="ECO:0007669"/>
    <property type="project" value="TreeGrafter"/>
</dbReference>
<feature type="compositionally biased region" description="Basic and acidic residues" evidence="7">
    <location>
        <begin position="117"/>
        <end position="127"/>
    </location>
</feature>
<comment type="function">
    <text evidence="3">Component of the regulatory network controlling carbon source utilization through ubiquitination and deubiquitination involving creA, creB, creC, creD and acrB. Required to prevent the proteolysis of the CreB deubiquitinating enzyme in the absence of carbon catabolite repression. CreB deubiquitinating enzyme stabilized in a complex with the CreC leads to the expression of genes such as those in the proline and quinate pathways.</text>
</comment>
<evidence type="ECO:0000256" key="3">
    <source>
        <dbReference type="ARBA" id="ARBA00037241"/>
    </source>
</evidence>
<dbReference type="EMBL" id="ML119107">
    <property type="protein sequence ID" value="RPB16863.1"/>
    <property type="molecule type" value="Genomic_DNA"/>
</dbReference>
<organism evidence="8 9">
    <name type="scientific">Morchella conica CCBAS932</name>
    <dbReference type="NCBI Taxonomy" id="1392247"/>
    <lineage>
        <taxon>Eukaryota</taxon>
        <taxon>Fungi</taxon>
        <taxon>Dikarya</taxon>
        <taxon>Ascomycota</taxon>
        <taxon>Pezizomycotina</taxon>
        <taxon>Pezizomycetes</taxon>
        <taxon>Pezizales</taxon>
        <taxon>Morchellaceae</taxon>
        <taxon>Morchella</taxon>
    </lineage>
</organism>
<feature type="region of interest" description="Disordered" evidence="7">
    <location>
        <begin position="513"/>
        <end position="538"/>
    </location>
</feature>
<dbReference type="OrthoDB" id="3367at2759"/>
<evidence type="ECO:0000313" key="9">
    <source>
        <dbReference type="Proteomes" id="UP000277580"/>
    </source>
</evidence>
<feature type="region of interest" description="Disordered" evidence="7">
    <location>
        <begin position="103"/>
        <end position="186"/>
    </location>
</feature>